<proteinExistence type="predicted"/>
<comment type="caution">
    <text evidence="1">The sequence shown here is derived from an EMBL/GenBank/DDBJ whole genome shotgun (WGS) entry which is preliminary data.</text>
</comment>
<name>A0ABS2FRH8_9FIRM</name>
<sequence>MSFASRYRGSELTIMVKLISIFGVVEACQMRELFSHLGDKQYSKIMSRLHQEGMLYILPDAEHLASNRLSVNKVNWDDSVASFWALISIKDSIQDFCAGEMPAILTVSTGEFDCDIIPVNDKALALINDTCFELPSNVRRLLVVRSFDAAAGIERRFRNDFVIVVGKDGVTGSYEL</sequence>
<accession>A0ABS2FRH8</accession>
<dbReference type="InterPro" id="IPR043752">
    <property type="entry name" value="DUF5697"/>
</dbReference>
<evidence type="ECO:0000313" key="1">
    <source>
        <dbReference type="EMBL" id="MBM6850209.1"/>
    </source>
</evidence>
<reference evidence="1 2" key="1">
    <citation type="journal article" date="2021" name="Sci. Rep.">
        <title>The distribution of antibiotic resistance genes in chicken gut microbiota commensals.</title>
        <authorList>
            <person name="Juricova H."/>
            <person name="Matiasovicova J."/>
            <person name="Kubasova T."/>
            <person name="Cejkova D."/>
            <person name="Rychlik I."/>
        </authorList>
    </citation>
    <scope>NUCLEOTIDE SEQUENCE [LARGE SCALE GENOMIC DNA]</scope>
    <source>
        <strain evidence="1 2">An411</strain>
    </source>
</reference>
<evidence type="ECO:0000313" key="2">
    <source>
        <dbReference type="Proteomes" id="UP000719500"/>
    </source>
</evidence>
<dbReference type="RefSeq" id="WP_195608008.1">
    <property type="nucleotide sequence ID" value="NZ_JACSNX010000001.1"/>
</dbReference>
<keyword evidence="2" id="KW-1185">Reference proteome</keyword>
<dbReference type="Pfam" id="PF18954">
    <property type="entry name" value="DUF5697"/>
    <property type="match status" value="1"/>
</dbReference>
<organism evidence="1 2">
    <name type="scientific">Oscillibacter valericigenes</name>
    <dbReference type="NCBI Taxonomy" id="351091"/>
    <lineage>
        <taxon>Bacteria</taxon>
        <taxon>Bacillati</taxon>
        <taxon>Bacillota</taxon>
        <taxon>Clostridia</taxon>
        <taxon>Eubacteriales</taxon>
        <taxon>Oscillospiraceae</taxon>
        <taxon>Oscillibacter</taxon>
    </lineage>
</organism>
<dbReference type="EMBL" id="JACSNX010000001">
    <property type="protein sequence ID" value="MBM6850209.1"/>
    <property type="molecule type" value="Genomic_DNA"/>
</dbReference>
<protein>
    <submittedName>
        <fullName evidence="1">Uncharacterized protein</fullName>
    </submittedName>
</protein>
<gene>
    <name evidence="1" type="ORF">H9X91_01995</name>
</gene>
<dbReference type="Proteomes" id="UP000719500">
    <property type="component" value="Unassembled WGS sequence"/>
</dbReference>